<sequence>MEHIEYGYQLKGSEAERYVEGYLQGKGLALIERNYRCRFGEIDLIMQDQMVVVFVEVRMRCSQVFGGAGSSITLVKQGRLIRTAKHYLASLKSIPPCRFDAVLLSGVKGEGMEWIKDAFCE</sequence>
<dbReference type="EMBL" id="FOBH01000017">
    <property type="protein sequence ID" value="SEL59264.1"/>
    <property type="molecule type" value="Genomic_DNA"/>
</dbReference>
<dbReference type="NCBIfam" id="NF009150">
    <property type="entry name" value="PRK12497.1-3"/>
    <property type="match status" value="1"/>
</dbReference>
<comment type="similarity">
    <text evidence="1 2">Belongs to the UPF0102 family.</text>
</comment>
<dbReference type="Pfam" id="PF02021">
    <property type="entry name" value="UPF0102"/>
    <property type="match status" value="1"/>
</dbReference>
<dbReference type="Gene3D" id="3.40.1350.10">
    <property type="match status" value="1"/>
</dbReference>
<dbReference type="SUPFAM" id="SSF52980">
    <property type="entry name" value="Restriction endonuclease-like"/>
    <property type="match status" value="1"/>
</dbReference>
<protein>
    <recommendedName>
        <fullName evidence="2">UPF0102 protein SAMN05216387_11720</fullName>
    </recommendedName>
</protein>
<keyword evidence="3" id="KW-0540">Nuclease</keyword>
<dbReference type="InterPro" id="IPR003509">
    <property type="entry name" value="UPF0102_YraN-like"/>
</dbReference>
<dbReference type="GO" id="GO:0003676">
    <property type="term" value="F:nucleic acid binding"/>
    <property type="evidence" value="ECO:0007669"/>
    <property type="project" value="InterPro"/>
</dbReference>
<organism evidence="3 4">
    <name type="scientific">Nitrosovibrio tenuis</name>
    <dbReference type="NCBI Taxonomy" id="1233"/>
    <lineage>
        <taxon>Bacteria</taxon>
        <taxon>Pseudomonadati</taxon>
        <taxon>Pseudomonadota</taxon>
        <taxon>Betaproteobacteria</taxon>
        <taxon>Nitrosomonadales</taxon>
        <taxon>Nitrosomonadaceae</taxon>
        <taxon>Nitrosovibrio</taxon>
    </lineage>
</organism>
<dbReference type="RefSeq" id="WP_090829536.1">
    <property type="nucleotide sequence ID" value="NZ_FOBH01000017.1"/>
</dbReference>
<name>A0A1H7RHG6_9PROT</name>
<evidence type="ECO:0000313" key="4">
    <source>
        <dbReference type="Proteomes" id="UP000198620"/>
    </source>
</evidence>
<dbReference type="GO" id="GO:0004519">
    <property type="term" value="F:endonuclease activity"/>
    <property type="evidence" value="ECO:0007669"/>
    <property type="project" value="UniProtKB-KW"/>
</dbReference>
<dbReference type="InterPro" id="IPR011856">
    <property type="entry name" value="tRNA_endonuc-like_dom_sf"/>
</dbReference>
<evidence type="ECO:0000256" key="1">
    <source>
        <dbReference type="ARBA" id="ARBA00006738"/>
    </source>
</evidence>
<dbReference type="AlphaFoldDB" id="A0A1H7RHG6"/>
<dbReference type="STRING" id="1233.SAMN05216387_11720"/>
<dbReference type="Proteomes" id="UP000198620">
    <property type="component" value="Unassembled WGS sequence"/>
</dbReference>
<reference evidence="3 4" key="1">
    <citation type="submission" date="2016-10" db="EMBL/GenBank/DDBJ databases">
        <authorList>
            <person name="de Groot N.N."/>
        </authorList>
    </citation>
    <scope>NUCLEOTIDE SEQUENCE [LARGE SCALE GENOMIC DNA]</scope>
    <source>
        <strain evidence="3 4">Nv1</strain>
    </source>
</reference>
<keyword evidence="4" id="KW-1185">Reference proteome</keyword>
<dbReference type="OrthoDB" id="9794876at2"/>
<gene>
    <name evidence="3" type="ORF">SAMN05216387_11720</name>
</gene>
<dbReference type="PANTHER" id="PTHR34039:SF1">
    <property type="entry name" value="UPF0102 PROTEIN YRAN"/>
    <property type="match status" value="1"/>
</dbReference>
<keyword evidence="3" id="KW-0255">Endonuclease</keyword>
<keyword evidence="3" id="KW-0378">Hydrolase</keyword>
<dbReference type="NCBIfam" id="TIGR00252">
    <property type="entry name" value="YraN family protein"/>
    <property type="match status" value="1"/>
</dbReference>
<evidence type="ECO:0000313" key="3">
    <source>
        <dbReference type="EMBL" id="SEL59264.1"/>
    </source>
</evidence>
<proteinExistence type="inferred from homology"/>
<dbReference type="HAMAP" id="MF_00048">
    <property type="entry name" value="UPF0102"/>
    <property type="match status" value="1"/>
</dbReference>
<dbReference type="PANTHER" id="PTHR34039">
    <property type="entry name" value="UPF0102 PROTEIN YRAN"/>
    <property type="match status" value="1"/>
</dbReference>
<evidence type="ECO:0000256" key="2">
    <source>
        <dbReference type="HAMAP-Rule" id="MF_00048"/>
    </source>
</evidence>
<accession>A0A1H7RHG6</accession>
<dbReference type="InterPro" id="IPR011335">
    <property type="entry name" value="Restrct_endonuc-II-like"/>
</dbReference>